<evidence type="ECO:0000313" key="7">
    <source>
        <dbReference type="EMBL" id="TCJ31223.1"/>
    </source>
</evidence>
<dbReference type="HAMAP" id="MF_01600">
    <property type="entry name" value="UPF0182"/>
    <property type="match status" value="1"/>
</dbReference>
<keyword evidence="1 5" id="KW-1003">Cell membrane</keyword>
<dbReference type="AlphaFoldDB" id="A0A4R1CIB9"/>
<dbReference type="OrthoDB" id="9763654at2"/>
<feature type="transmembrane region" description="Helical" evidence="5">
    <location>
        <begin position="212"/>
        <end position="233"/>
    </location>
</feature>
<dbReference type="Proteomes" id="UP000295453">
    <property type="component" value="Unassembled WGS sequence"/>
</dbReference>
<feature type="region of interest" description="Disordered" evidence="6">
    <location>
        <begin position="458"/>
        <end position="480"/>
    </location>
</feature>
<feature type="transmembrane region" description="Helical" evidence="5">
    <location>
        <begin position="66"/>
        <end position="92"/>
    </location>
</feature>
<dbReference type="InterPro" id="IPR005372">
    <property type="entry name" value="UPF0182"/>
</dbReference>
<name>A0A4R1CIB9_9ACTN</name>
<dbReference type="RefSeq" id="WP_131581133.1">
    <property type="nucleotide sequence ID" value="NZ_SJZJ01000001.1"/>
</dbReference>
<comment type="subcellular location">
    <subcellularLocation>
        <location evidence="5">Cell membrane</location>
        <topology evidence="5">Multi-pass membrane protein</topology>
    </subcellularLocation>
</comment>
<dbReference type="GO" id="GO:0005886">
    <property type="term" value="C:plasma membrane"/>
    <property type="evidence" value="ECO:0007669"/>
    <property type="project" value="UniProtKB-SubCell"/>
</dbReference>
<dbReference type="PANTHER" id="PTHR39344">
    <property type="entry name" value="UPF0182 PROTEIN SLL1060"/>
    <property type="match status" value="1"/>
</dbReference>
<dbReference type="Pfam" id="PF03699">
    <property type="entry name" value="UPF0182"/>
    <property type="match status" value="1"/>
</dbReference>
<reference evidence="7 8" key="1">
    <citation type="submission" date="2019-03" db="EMBL/GenBank/DDBJ databases">
        <authorList>
            <person name="Kim M.K.M."/>
        </authorList>
    </citation>
    <scope>NUCLEOTIDE SEQUENCE [LARGE SCALE GENOMIC DNA]</scope>
    <source>
        <strain evidence="7 8">18JY15-6</strain>
    </source>
</reference>
<feature type="compositionally biased region" description="Polar residues" evidence="6">
    <location>
        <begin position="497"/>
        <end position="511"/>
    </location>
</feature>
<evidence type="ECO:0000256" key="1">
    <source>
        <dbReference type="ARBA" id="ARBA00022475"/>
    </source>
</evidence>
<feature type="transmembrane region" description="Helical" evidence="5">
    <location>
        <begin position="178"/>
        <end position="200"/>
    </location>
</feature>
<keyword evidence="2 5" id="KW-0812">Transmembrane</keyword>
<feature type="region of interest" description="Disordered" evidence="6">
    <location>
        <begin position="497"/>
        <end position="528"/>
    </location>
</feature>
<feature type="compositionally biased region" description="Low complexity" evidence="6">
    <location>
        <begin position="966"/>
        <end position="999"/>
    </location>
</feature>
<evidence type="ECO:0000256" key="2">
    <source>
        <dbReference type="ARBA" id="ARBA00022692"/>
    </source>
</evidence>
<keyword evidence="8" id="KW-1185">Reference proteome</keyword>
<feature type="transmembrane region" description="Helical" evidence="5">
    <location>
        <begin position="288"/>
        <end position="309"/>
    </location>
</feature>
<feature type="transmembrane region" description="Helical" evidence="5">
    <location>
        <begin position="21"/>
        <end position="46"/>
    </location>
</feature>
<feature type="region of interest" description="Disordered" evidence="6">
    <location>
        <begin position="959"/>
        <end position="999"/>
    </location>
</feature>
<keyword evidence="3 5" id="KW-1133">Transmembrane helix</keyword>
<comment type="caution">
    <text evidence="7">The sequence shown here is derived from an EMBL/GenBank/DDBJ whole genome shotgun (WGS) entry which is preliminary data.</text>
</comment>
<evidence type="ECO:0000256" key="5">
    <source>
        <dbReference type="HAMAP-Rule" id="MF_01600"/>
    </source>
</evidence>
<dbReference type="GO" id="GO:0005576">
    <property type="term" value="C:extracellular region"/>
    <property type="evidence" value="ECO:0007669"/>
    <property type="project" value="TreeGrafter"/>
</dbReference>
<feature type="compositionally biased region" description="Basic and acidic residues" evidence="6">
    <location>
        <begin position="512"/>
        <end position="524"/>
    </location>
</feature>
<accession>A0A4R1CIB9</accession>
<evidence type="ECO:0000256" key="4">
    <source>
        <dbReference type="ARBA" id="ARBA00023136"/>
    </source>
</evidence>
<protein>
    <recommendedName>
        <fullName evidence="5">UPF0182 protein EPD65_01235</fullName>
    </recommendedName>
</protein>
<organism evidence="7 8">
    <name type="scientific">Nocardioides jejuensis</name>
    <dbReference type="NCBI Taxonomy" id="2502782"/>
    <lineage>
        <taxon>Bacteria</taxon>
        <taxon>Bacillati</taxon>
        <taxon>Actinomycetota</taxon>
        <taxon>Actinomycetes</taxon>
        <taxon>Propionibacteriales</taxon>
        <taxon>Nocardioidaceae</taxon>
        <taxon>Nocardioides</taxon>
    </lineage>
</organism>
<feature type="compositionally biased region" description="Polar residues" evidence="6">
    <location>
        <begin position="732"/>
        <end position="747"/>
    </location>
</feature>
<evidence type="ECO:0000313" key="8">
    <source>
        <dbReference type="Proteomes" id="UP000295453"/>
    </source>
</evidence>
<sequence length="999" mass="109112">MSSMFGEGSGSAAPEPVSRPGWARGVLITAAIMLVLFFAMSGFTSFWTEKLWFSSTGFSSVFNRLILTKIGLFLVFGGVMAVVVAANVVVAYRLRPMFRPASAEQVGLDRYRQAIEPVRFWVLGGLALVTGGFAGTAGADSWRDYLLWRNGVPFGSTDPYFHRDKGFYVFDLPWLHHIVNFAMAVSVVSLIVVLVVHYLYGGIRLQATRDRLSGPAAAQISVLLGLFVLGKAADYWLDRYDLLSAGGGIVDGVTYTDNHAVLPAKLILMSIAIICAILFFANVVQRTWLLPSVGLALLVLSAILLGMIWPGVVQQFQVKPSLGDKELPYIERNIKATREAYAIADTDVSQYTGKSTLSAADQRAELANVPGIRLVDPQLIRKAFENQQQLRRYYTVADVLDVDRYQVNGKERDIVLGVRELDQSGIADEAKNWQNLHTVYTHGYGVLAAYGNQRDADGNEIPLPADPEWAGAGDGDASSDLAPSGYRPQIYFGEKSPNYSIVGQPKGSTRSVELDQPTKGDKDSTSTYDGKAGVPIGSLFHQILYAWKYGDQNIALSQRVNADSKILYDRNPRRMVEKVAPWLTVDSDPFPAIVDGKVVWLLDGYTTTDEYPLSQRGSYKDMTSDSLAPSTEFRTLPTDEINYMRNAVKATVDAYDGTVTLYEWDQKDPILKAWRKAFPGTVKDRADIPKDLLEHMRYPEDFWKVQRYQLARYHVTDPTTFFSGNEKWQVPNDPTSPTTAGAATQLQPPYRLSVRDEDGGSPVFSLTTTFVPTKNQNLAAFASVDGDASRPGYGKIHILELPASGPVRGPSQVESDFASNSSIARQLQQFNVSTNVHKVYGNLLTLPVGDSLLYVQPLYTQRADGTGNFPVLNFVLVSFGNRYAIANTMSEAIAEVLRVDGAATSGGDKGKPGKGTGGLDDQVLTLLQQADREFGKAKAALKDGDLAAYQKHNDAAERLVNRALEASRATPSASATPTAVPSATTSPSPSAKPSATTKD</sequence>
<comment type="similarity">
    <text evidence="5">Belongs to the UPF0182 family.</text>
</comment>
<gene>
    <name evidence="7" type="ORF">EPD65_01235</name>
</gene>
<dbReference type="PANTHER" id="PTHR39344:SF1">
    <property type="entry name" value="UPF0182 PROTEIN SLL1060"/>
    <property type="match status" value="1"/>
</dbReference>
<evidence type="ECO:0000256" key="3">
    <source>
        <dbReference type="ARBA" id="ARBA00022989"/>
    </source>
</evidence>
<feature type="region of interest" description="Disordered" evidence="6">
    <location>
        <begin position="725"/>
        <end position="747"/>
    </location>
</feature>
<feature type="transmembrane region" description="Helical" evidence="5">
    <location>
        <begin position="260"/>
        <end position="281"/>
    </location>
</feature>
<keyword evidence="4 5" id="KW-0472">Membrane</keyword>
<proteinExistence type="inferred from homology"/>
<evidence type="ECO:0000256" key="6">
    <source>
        <dbReference type="SAM" id="MobiDB-lite"/>
    </source>
</evidence>
<feature type="transmembrane region" description="Helical" evidence="5">
    <location>
        <begin position="120"/>
        <end position="139"/>
    </location>
</feature>
<dbReference type="EMBL" id="SJZJ01000001">
    <property type="protein sequence ID" value="TCJ31223.1"/>
    <property type="molecule type" value="Genomic_DNA"/>
</dbReference>